<dbReference type="PANTHER" id="PTHR43780:SF2">
    <property type="entry name" value="1-AMINOCYCLOPROPANE-1-CARBOXYLATE DEAMINASE-RELATED"/>
    <property type="match status" value="1"/>
</dbReference>
<dbReference type="SUPFAM" id="SSF53686">
    <property type="entry name" value="Tryptophan synthase beta subunit-like PLP-dependent enzymes"/>
    <property type="match status" value="1"/>
</dbReference>
<dbReference type="InterPro" id="IPR027278">
    <property type="entry name" value="ACCD_DCysDesulf"/>
</dbReference>
<dbReference type="InterPro" id="IPR005966">
    <property type="entry name" value="D-Cys_desShydrase"/>
</dbReference>
<dbReference type="PANTHER" id="PTHR43780">
    <property type="entry name" value="1-AMINOCYCLOPROPANE-1-CARBOXYLATE DEAMINASE-RELATED"/>
    <property type="match status" value="1"/>
</dbReference>
<dbReference type="EMBL" id="UINC01000174">
    <property type="protein sequence ID" value="SUZ50505.1"/>
    <property type="molecule type" value="Genomic_DNA"/>
</dbReference>
<dbReference type="Gene3D" id="3.40.50.1100">
    <property type="match status" value="2"/>
</dbReference>
<evidence type="ECO:0000256" key="2">
    <source>
        <dbReference type="ARBA" id="ARBA00008639"/>
    </source>
</evidence>
<organism evidence="6">
    <name type="scientific">marine metagenome</name>
    <dbReference type="NCBI Taxonomy" id="408172"/>
    <lineage>
        <taxon>unclassified sequences</taxon>
        <taxon>metagenomes</taxon>
        <taxon>ecological metagenomes</taxon>
    </lineage>
</organism>
<dbReference type="AlphaFoldDB" id="A0A381N7M4"/>
<dbReference type="InterPro" id="IPR036052">
    <property type="entry name" value="TrpB-like_PALP_sf"/>
</dbReference>
<gene>
    <name evidence="6" type="ORF">METZ01_LOCUS3359</name>
</gene>
<dbReference type="FunFam" id="3.40.50.1100:FF:000017">
    <property type="entry name" value="D-cysteine desulfhydrase"/>
    <property type="match status" value="1"/>
</dbReference>
<comment type="similarity">
    <text evidence="2">Belongs to the ACC deaminase/D-cysteine desulfhydrase family.</text>
</comment>
<keyword evidence="3" id="KW-0663">Pyridoxal phosphate</keyword>
<comment type="cofactor">
    <cofactor evidence="1">
        <name>pyridoxal 5'-phosphate</name>
        <dbReference type="ChEBI" id="CHEBI:597326"/>
    </cofactor>
</comment>
<feature type="domain" description="Tryptophan synthase beta chain-like PALP" evidence="5">
    <location>
        <begin position="12"/>
        <end position="318"/>
    </location>
</feature>
<accession>A0A381N7M4</accession>
<protein>
    <recommendedName>
        <fullName evidence="5">Tryptophan synthase beta chain-like PALP domain-containing protein</fullName>
    </recommendedName>
</protein>
<evidence type="ECO:0000256" key="4">
    <source>
        <dbReference type="ARBA" id="ARBA00023239"/>
    </source>
</evidence>
<evidence type="ECO:0000259" key="5">
    <source>
        <dbReference type="Pfam" id="PF00291"/>
    </source>
</evidence>
<evidence type="ECO:0000256" key="1">
    <source>
        <dbReference type="ARBA" id="ARBA00001933"/>
    </source>
</evidence>
<name>A0A381N7M4_9ZZZZ</name>
<keyword evidence="4" id="KW-0456">Lyase</keyword>
<dbReference type="Pfam" id="PF00291">
    <property type="entry name" value="PALP"/>
    <property type="match status" value="1"/>
</dbReference>
<evidence type="ECO:0000313" key="6">
    <source>
        <dbReference type="EMBL" id="SUZ50505.1"/>
    </source>
</evidence>
<dbReference type="PIRSF" id="PIRSF006278">
    <property type="entry name" value="ACCD_DCysDesulf"/>
    <property type="match status" value="1"/>
</dbReference>
<dbReference type="NCBIfam" id="NF003031">
    <property type="entry name" value="PRK03910.1-4"/>
    <property type="match status" value="1"/>
</dbReference>
<dbReference type="NCBIfam" id="TIGR01275">
    <property type="entry name" value="ACC_deam_rel"/>
    <property type="match status" value="1"/>
</dbReference>
<sequence length="332" mass="35265">MHISRFPRLHFAHLPTPLEPLEKLSKLLGGPQLFIKRDDCTGLATGGNKTRKLEFLLGEALQKNADTIITQGATQSNHVRQTVAIAARLGLRCEVLLEHRTGSEDPDYLENGNVLMDRLFGANILSVPAGTDMDAAMEEIADEILINGGNPYIIPGGGSNPTGALGYVNCAMELVGQLNDRSLRIDHLVTATGSAGTQAGLLSGMEGTRSGIPVLGICVNADKETQEEKVFALAEKTADFLGISGSVKRESVVANGDYIGPGYGLSTEGMIEAVQLLAREEGILLDPVYSGKGMAGLIDLIRLGKFGKDENVVFLHTGGSAGLFAYRKTFTA</sequence>
<dbReference type="InterPro" id="IPR001926">
    <property type="entry name" value="TrpB-like_PALP"/>
</dbReference>
<reference evidence="6" key="1">
    <citation type="submission" date="2018-05" db="EMBL/GenBank/DDBJ databases">
        <authorList>
            <person name="Lanie J.A."/>
            <person name="Ng W.-L."/>
            <person name="Kazmierczak K.M."/>
            <person name="Andrzejewski T.M."/>
            <person name="Davidsen T.M."/>
            <person name="Wayne K.J."/>
            <person name="Tettelin H."/>
            <person name="Glass J.I."/>
            <person name="Rusch D."/>
            <person name="Podicherti R."/>
            <person name="Tsui H.-C.T."/>
            <person name="Winkler M.E."/>
        </authorList>
    </citation>
    <scope>NUCLEOTIDE SEQUENCE</scope>
</reference>
<dbReference type="GO" id="GO:0019148">
    <property type="term" value="F:D-cysteine desulfhydrase activity"/>
    <property type="evidence" value="ECO:0007669"/>
    <property type="project" value="TreeGrafter"/>
</dbReference>
<evidence type="ECO:0000256" key="3">
    <source>
        <dbReference type="ARBA" id="ARBA00022898"/>
    </source>
</evidence>
<proteinExistence type="inferred from homology"/>